<feature type="domain" description="PAS" evidence="5">
    <location>
        <begin position="188"/>
        <end position="233"/>
    </location>
</feature>
<sequence>MNTSQNYKKDTKTILEAVPDLYLILSPQLNIVGASDVYLKTMMVKREEILGRYLFDVIPDDTSATRVKNLRYSLERVLKDKTCDAMAIQKYDVRRSASLDGDFEERYWRLLNCPVLDKENQVQYIIHRMEDITEFIRLQKSYDLQLNIIKKLQRGKGISGAEKLKEINDIQKVNKKLQEGDNYNAAFLAAIPDAMILVNQEGKIEFSNNQAEDMFGYTKEELLGQLVEKLMPEKAAKIHPQHRDNYFKSPRVRPMGLGMELQGKRKNGEIFSVEISLSPLQTTKGLAAIATIRDVTLRVEQNQLLQQNEKSLRELYETLEKEKLQLESINQKMFTITQLSETFLACNTIEEILESFSSFAHKILDFSDGALYLMHNSRNYLEKKIIWGDLDHYPAIFSSNECWALRRGCIHEVSELQPGVLCQHIKEMKQAQQASLCIPLMAQNEILGLLFIYKSMEKSNTLIPVVAETISLAIANIRLKELLHSQSIRDPLTGLLNRRFLDEYIVKQIGQAKRNKTSIVFIMVDVDNFKRVNDNFGHETGDYVLSRLGNLIPSLVREGDLACRYGGEEFLFVLPNFDANSAKACGENIRNKVNEMRIVIDGSVSNITISLGISVFPNDGTSSKELIDAADQALYTAKKHGKNRTVLFSELND</sequence>
<dbReference type="Gene3D" id="3.30.70.270">
    <property type="match status" value="1"/>
</dbReference>
<evidence type="ECO:0000313" key="8">
    <source>
        <dbReference type="EMBL" id="PNL73928.1"/>
    </source>
</evidence>
<evidence type="ECO:0000256" key="1">
    <source>
        <dbReference type="ARBA" id="ARBA00001946"/>
    </source>
</evidence>
<dbReference type="AlphaFoldDB" id="A0AAX0WZB5"/>
<gene>
    <name evidence="8" type="ORF">A6J39_000215</name>
</gene>
<comment type="cofactor">
    <cofactor evidence="1">
        <name>Mg(2+)</name>
        <dbReference type="ChEBI" id="CHEBI:18420"/>
    </cofactor>
</comment>
<dbReference type="PROSITE" id="PS50113">
    <property type="entry name" value="PAC"/>
    <property type="match status" value="1"/>
</dbReference>
<evidence type="ECO:0000256" key="3">
    <source>
        <dbReference type="ARBA" id="ARBA00034247"/>
    </source>
</evidence>
<dbReference type="SUPFAM" id="SSF55781">
    <property type="entry name" value="GAF domain-like"/>
    <property type="match status" value="1"/>
</dbReference>
<dbReference type="EC" id="2.7.7.65" evidence="2"/>
<evidence type="ECO:0000256" key="4">
    <source>
        <dbReference type="SAM" id="Coils"/>
    </source>
</evidence>
<dbReference type="InterPro" id="IPR000014">
    <property type="entry name" value="PAS"/>
</dbReference>
<feature type="domain" description="GGDEF" evidence="7">
    <location>
        <begin position="517"/>
        <end position="650"/>
    </location>
</feature>
<keyword evidence="4" id="KW-0175">Coiled coil</keyword>
<dbReference type="Pfam" id="PF13426">
    <property type="entry name" value="PAS_9"/>
    <property type="match status" value="1"/>
</dbReference>
<evidence type="ECO:0000259" key="6">
    <source>
        <dbReference type="PROSITE" id="PS50113"/>
    </source>
</evidence>
<dbReference type="Gene3D" id="3.30.450.40">
    <property type="match status" value="1"/>
</dbReference>
<dbReference type="InterPro" id="IPR003018">
    <property type="entry name" value="GAF"/>
</dbReference>
<dbReference type="GO" id="GO:0052621">
    <property type="term" value="F:diguanylate cyclase activity"/>
    <property type="evidence" value="ECO:0007669"/>
    <property type="project" value="UniProtKB-EC"/>
</dbReference>
<dbReference type="CDD" id="cd00130">
    <property type="entry name" value="PAS"/>
    <property type="match status" value="1"/>
</dbReference>
<proteinExistence type="predicted"/>
<dbReference type="Gene3D" id="3.30.450.20">
    <property type="entry name" value="PAS domain"/>
    <property type="match status" value="2"/>
</dbReference>
<dbReference type="Pfam" id="PF08448">
    <property type="entry name" value="PAS_4"/>
    <property type="match status" value="1"/>
</dbReference>
<organism evidence="8 9">
    <name type="scientific">Legionella anisa</name>
    <dbReference type="NCBI Taxonomy" id="28082"/>
    <lineage>
        <taxon>Bacteria</taxon>
        <taxon>Pseudomonadati</taxon>
        <taxon>Pseudomonadota</taxon>
        <taxon>Gammaproteobacteria</taxon>
        <taxon>Legionellales</taxon>
        <taxon>Legionellaceae</taxon>
        <taxon>Legionella</taxon>
    </lineage>
</organism>
<dbReference type="PROSITE" id="PS50887">
    <property type="entry name" value="GGDEF"/>
    <property type="match status" value="1"/>
</dbReference>
<dbReference type="InterPro" id="IPR050469">
    <property type="entry name" value="Diguanylate_Cyclase"/>
</dbReference>
<evidence type="ECO:0000256" key="2">
    <source>
        <dbReference type="ARBA" id="ARBA00012528"/>
    </source>
</evidence>
<dbReference type="PROSITE" id="PS50112">
    <property type="entry name" value="PAS"/>
    <property type="match status" value="1"/>
</dbReference>
<dbReference type="CDD" id="cd01949">
    <property type="entry name" value="GGDEF"/>
    <property type="match status" value="1"/>
</dbReference>
<feature type="domain" description="PAC" evidence="6">
    <location>
        <begin position="257"/>
        <end position="307"/>
    </location>
</feature>
<dbReference type="NCBIfam" id="TIGR00229">
    <property type="entry name" value="sensory_box"/>
    <property type="match status" value="1"/>
</dbReference>
<dbReference type="Pfam" id="PF13492">
    <property type="entry name" value="GAF_3"/>
    <property type="match status" value="1"/>
</dbReference>
<dbReference type="EMBL" id="NBTX02000001">
    <property type="protein sequence ID" value="PNL73928.1"/>
    <property type="molecule type" value="Genomic_DNA"/>
</dbReference>
<dbReference type="SMART" id="SM00065">
    <property type="entry name" value="GAF"/>
    <property type="match status" value="1"/>
</dbReference>
<dbReference type="SUPFAM" id="SSF55785">
    <property type="entry name" value="PYP-like sensor domain (PAS domain)"/>
    <property type="match status" value="2"/>
</dbReference>
<dbReference type="InterPro" id="IPR029016">
    <property type="entry name" value="GAF-like_dom_sf"/>
</dbReference>
<dbReference type="FunFam" id="3.30.70.270:FF:000001">
    <property type="entry name" value="Diguanylate cyclase domain protein"/>
    <property type="match status" value="1"/>
</dbReference>
<dbReference type="PANTHER" id="PTHR45138:SF9">
    <property type="entry name" value="DIGUANYLATE CYCLASE DGCM-RELATED"/>
    <property type="match status" value="1"/>
</dbReference>
<dbReference type="SMART" id="SM00091">
    <property type="entry name" value="PAS"/>
    <property type="match status" value="2"/>
</dbReference>
<name>A0AAX0WZB5_9GAMM</name>
<dbReference type="InterPro" id="IPR029787">
    <property type="entry name" value="Nucleotide_cyclase"/>
</dbReference>
<comment type="catalytic activity">
    <reaction evidence="3">
        <text>2 GTP = 3',3'-c-di-GMP + 2 diphosphate</text>
        <dbReference type="Rhea" id="RHEA:24898"/>
        <dbReference type="ChEBI" id="CHEBI:33019"/>
        <dbReference type="ChEBI" id="CHEBI:37565"/>
        <dbReference type="ChEBI" id="CHEBI:58805"/>
        <dbReference type="EC" id="2.7.7.65"/>
    </reaction>
</comment>
<keyword evidence="9" id="KW-1185">Reference proteome</keyword>
<dbReference type="SMART" id="SM00267">
    <property type="entry name" value="GGDEF"/>
    <property type="match status" value="1"/>
</dbReference>
<dbReference type="InterPro" id="IPR013656">
    <property type="entry name" value="PAS_4"/>
</dbReference>
<evidence type="ECO:0000313" key="9">
    <source>
        <dbReference type="Proteomes" id="UP000192511"/>
    </source>
</evidence>
<dbReference type="InterPro" id="IPR000160">
    <property type="entry name" value="GGDEF_dom"/>
</dbReference>
<dbReference type="SUPFAM" id="SSF55073">
    <property type="entry name" value="Nucleotide cyclase"/>
    <property type="match status" value="1"/>
</dbReference>
<dbReference type="RefSeq" id="WP_058388570.1">
    <property type="nucleotide sequence ID" value="NZ_CBCRWC010000009.1"/>
</dbReference>
<dbReference type="PANTHER" id="PTHR45138">
    <property type="entry name" value="REGULATORY COMPONENTS OF SENSORY TRANSDUCTION SYSTEM"/>
    <property type="match status" value="1"/>
</dbReference>
<dbReference type="InterPro" id="IPR043128">
    <property type="entry name" value="Rev_trsase/Diguanyl_cyclase"/>
</dbReference>
<evidence type="ECO:0000259" key="5">
    <source>
        <dbReference type="PROSITE" id="PS50112"/>
    </source>
</evidence>
<dbReference type="InterPro" id="IPR000700">
    <property type="entry name" value="PAS-assoc_C"/>
</dbReference>
<dbReference type="NCBIfam" id="TIGR00254">
    <property type="entry name" value="GGDEF"/>
    <property type="match status" value="1"/>
</dbReference>
<protein>
    <recommendedName>
        <fullName evidence="2">diguanylate cyclase</fullName>
        <ecNumber evidence="2">2.7.7.65</ecNumber>
    </recommendedName>
</protein>
<dbReference type="Pfam" id="PF00990">
    <property type="entry name" value="GGDEF"/>
    <property type="match status" value="1"/>
</dbReference>
<dbReference type="Proteomes" id="UP000192511">
    <property type="component" value="Unassembled WGS sequence"/>
</dbReference>
<reference evidence="8" key="1">
    <citation type="submission" date="2017-12" db="EMBL/GenBank/DDBJ databases">
        <title>FDA dAtabase for Regulatory Grade micrObial Sequences (FDA-ARGOS): Supporting development and validation of Infectious Disease Dx tests.</title>
        <authorList>
            <person name="Kerrigan L."/>
            <person name="Tallon L.J."/>
            <person name="Sadzewicz L."/>
            <person name="Sengamalay N."/>
            <person name="Ott S."/>
            <person name="Godinez A."/>
            <person name="Nagaraj S."/>
            <person name="Vavikolanu K."/>
            <person name="Vyas G."/>
            <person name="Nadendla S."/>
            <person name="Aluvathingal J."/>
            <person name="Sichtig H."/>
        </authorList>
    </citation>
    <scope>NUCLEOTIDE SEQUENCE [LARGE SCALE GENOMIC DNA]</scope>
    <source>
        <strain evidence="8">FDAARGOS_200</strain>
    </source>
</reference>
<feature type="coiled-coil region" evidence="4">
    <location>
        <begin position="302"/>
        <end position="332"/>
    </location>
</feature>
<accession>A0AAX0WZB5</accession>
<evidence type="ECO:0000259" key="7">
    <source>
        <dbReference type="PROSITE" id="PS50887"/>
    </source>
</evidence>
<comment type="caution">
    <text evidence="8">The sequence shown here is derived from an EMBL/GenBank/DDBJ whole genome shotgun (WGS) entry which is preliminary data.</text>
</comment>
<dbReference type="InterPro" id="IPR035965">
    <property type="entry name" value="PAS-like_dom_sf"/>
</dbReference>